<keyword evidence="1" id="KW-0732">Signal</keyword>
<sequence length="163" mass="18906">MHRTLCHALLIFSLIKTTIQEYDSSPETIRRYVESTYNNAKITDRKDSARPKISLHYTFTFKTCDSQVLNREAFIEQFLMNPPENMIAKSFRDINYHFDKNKAHEGCCYLGVEMHGVHYINFIASFDGFDAKFFLDSEVAFAYKFVSGYAINCPNNTEIPPCN</sequence>
<name>A0A9P1N092_9PELO</name>
<protein>
    <submittedName>
        <fullName evidence="2">Uncharacterized protein</fullName>
    </submittedName>
</protein>
<gene>
    <name evidence="2" type="ORF">CAMP_LOCUS9376</name>
</gene>
<comment type="caution">
    <text evidence="2">The sequence shown here is derived from an EMBL/GenBank/DDBJ whole genome shotgun (WGS) entry which is preliminary data.</text>
</comment>
<proteinExistence type="predicted"/>
<dbReference type="EMBL" id="CANHGI010000003">
    <property type="protein sequence ID" value="CAI5446739.1"/>
    <property type="molecule type" value="Genomic_DNA"/>
</dbReference>
<feature type="chain" id="PRO_5040327740" evidence="1">
    <location>
        <begin position="21"/>
        <end position="163"/>
    </location>
</feature>
<evidence type="ECO:0000313" key="3">
    <source>
        <dbReference type="Proteomes" id="UP001152747"/>
    </source>
</evidence>
<feature type="signal peptide" evidence="1">
    <location>
        <begin position="1"/>
        <end position="20"/>
    </location>
</feature>
<dbReference type="Proteomes" id="UP001152747">
    <property type="component" value="Unassembled WGS sequence"/>
</dbReference>
<organism evidence="2 3">
    <name type="scientific">Caenorhabditis angaria</name>
    <dbReference type="NCBI Taxonomy" id="860376"/>
    <lineage>
        <taxon>Eukaryota</taxon>
        <taxon>Metazoa</taxon>
        <taxon>Ecdysozoa</taxon>
        <taxon>Nematoda</taxon>
        <taxon>Chromadorea</taxon>
        <taxon>Rhabditida</taxon>
        <taxon>Rhabditina</taxon>
        <taxon>Rhabditomorpha</taxon>
        <taxon>Rhabditoidea</taxon>
        <taxon>Rhabditidae</taxon>
        <taxon>Peloderinae</taxon>
        <taxon>Caenorhabditis</taxon>
    </lineage>
</organism>
<reference evidence="2" key="1">
    <citation type="submission" date="2022-11" db="EMBL/GenBank/DDBJ databases">
        <authorList>
            <person name="Kikuchi T."/>
        </authorList>
    </citation>
    <scope>NUCLEOTIDE SEQUENCE</scope>
    <source>
        <strain evidence="2">PS1010</strain>
    </source>
</reference>
<accession>A0A9P1N092</accession>
<evidence type="ECO:0000313" key="2">
    <source>
        <dbReference type="EMBL" id="CAI5446739.1"/>
    </source>
</evidence>
<keyword evidence="3" id="KW-1185">Reference proteome</keyword>
<dbReference type="AlphaFoldDB" id="A0A9P1N092"/>
<evidence type="ECO:0000256" key="1">
    <source>
        <dbReference type="SAM" id="SignalP"/>
    </source>
</evidence>